<keyword evidence="1" id="KW-0472">Membrane</keyword>
<keyword evidence="1" id="KW-1133">Transmembrane helix</keyword>
<dbReference type="Proteomes" id="UP000078492">
    <property type="component" value="Unassembled WGS sequence"/>
</dbReference>
<evidence type="ECO:0000313" key="3">
    <source>
        <dbReference type="Proteomes" id="UP000078492"/>
    </source>
</evidence>
<keyword evidence="3" id="KW-1185">Reference proteome</keyword>
<gene>
    <name evidence="2" type="ORF">ALC57_07759</name>
</gene>
<keyword evidence="1" id="KW-0812">Transmembrane</keyword>
<feature type="transmembrane region" description="Helical" evidence="1">
    <location>
        <begin position="59"/>
        <end position="81"/>
    </location>
</feature>
<proteinExistence type="predicted"/>
<organism evidence="2 3">
    <name type="scientific">Trachymyrmex cornetzi</name>
    <dbReference type="NCBI Taxonomy" id="471704"/>
    <lineage>
        <taxon>Eukaryota</taxon>
        <taxon>Metazoa</taxon>
        <taxon>Ecdysozoa</taxon>
        <taxon>Arthropoda</taxon>
        <taxon>Hexapoda</taxon>
        <taxon>Insecta</taxon>
        <taxon>Pterygota</taxon>
        <taxon>Neoptera</taxon>
        <taxon>Endopterygota</taxon>
        <taxon>Hymenoptera</taxon>
        <taxon>Apocrita</taxon>
        <taxon>Aculeata</taxon>
        <taxon>Formicoidea</taxon>
        <taxon>Formicidae</taxon>
        <taxon>Myrmicinae</taxon>
        <taxon>Trachymyrmex</taxon>
    </lineage>
</organism>
<protein>
    <submittedName>
        <fullName evidence="2">Uncharacterized protein</fullName>
    </submittedName>
</protein>
<dbReference type="EMBL" id="KQ979657">
    <property type="protein sequence ID" value="KYN19988.1"/>
    <property type="molecule type" value="Genomic_DNA"/>
</dbReference>
<dbReference type="AlphaFoldDB" id="A0A195E4A7"/>
<name>A0A195E4A7_9HYME</name>
<sequence>MPVVCAPVIKFTVAPGPSTGQSSLQNSNLITPAFELVNEDVTRGITSSILSLAFPRERLAYLSAFLLPLSSCHAVSCILLVRKLPLGRMGGGVLIGLRGDTH</sequence>
<evidence type="ECO:0000256" key="1">
    <source>
        <dbReference type="SAM" id="Phobius"/>
    </source>
</evidence>
<accession>A0A195E4A7</accession>
<evidence type="ECO:0000313" key="2">
    <source>
        <dbReference type="EMBL" id="KYN19988.1"/>
    </source>
</evidence>
<reference evidence="2 3" key="1">
    <citation type="submission" date="2015-09" db="EMBL/GenBank/DDBJ databases">
        <title>Trachymyrmex cornetzi WGS genome.</title>
        <authorList>
            <person name="Nygaard S."/>
            <person name="Hu H."/>
            <person name="Boomsma J."/>
            <person name="Zhang G."/>
        </authorList>
    </citation>
    <scope>NUCLEOTIDE SEQUENCE [LARGE SCALE GENOMIC DNA]</scope>
    <source>
        <strain evidence="2">Tcor2-1</strain>
        <tissue evidence="2">Whole body</tissue>
    </source>
</reference>